<dbReference type="GO" id="GO:0005737">
    <property type="term" value="C:cytoplasm"/>
    <property type="evidence" value="ECO:0007669"/>
    <property type="project" value="TreeGrafter"/>
</dbReference>
<accession>A0AAD8GLU4</accession>
<feature type="domain" description="Albumin" evidence="16">
    <location>
        <begin position="18"/>
        <end position="210"/>
    </location>
</feature>
<protein>
    <recommendedName>
        <fullName evidence="3">Vitamin D-binding protein</fullName>
    </recommendedName>
    <alternativeName>
        <fullName evidence="12">Gc-globulin</fullName>
    </alternativeName>
    <alternativeName>
        <fullName evidence="13">Group-specific component</fullName>
    </alternativeName>
</protein>
<evidence type="ECO:0000256" key="11">
    <source>
        <dbReference type="ARBA" id="ARBA00023203"/>
    </source>
</evidence>
<keyword evidence="10" id="KW-0325">Glycoprotein</keyword>
<evidence type="ECO:0000256" key="7">
    <source>
        <dbReference type="ARBA" id="ARBA00022737"/>
    </source>
</evidence>
<keyword evidence="11" id="KW-0009">Actin-binding</keyword>
<dbReference type="InterPro" id="IPR000213">
    <property type="entry name" value="VitD-bd"/>
</dbReference>
<evidence type="ECO:0000313" key="19">
    <source>
        <dbReference type="Proteomes" id="UP001230051"/>
    </source>
</evidence>
<keyword evidence="6 15" id="KW-0732">Signal</keyword>
<evidence type="ECO:0000256" key="10">
    <source>
        <dbReference type="ARBA" id="ARBA00023180"/>
    </source>
</evidence>
<evidence type="ECO:0000256" key="12">
    <source>
        <dbReference type="ARBA" id="ARBA00029834"/>
    </source>
</evidence>
<comment type="function">
    <text evidence="1">Involved in vitamin D transport and storage, scavenging of extracellular G-actin, enhancement of the chemotactic activity of C5 alpha for neutrophils in inflammation and macrophage activation.</text>
</comment>
<proteinExistence type="predicted"/>
<keyword evidence="8" id="KW-0848">Vitamin D</keyword>
<evidence type="ECO:0000256" key="8">
    <source>
        <dbReference type="ARBA" id="ARBA00022897"/>
    </source>
</evidence>
<evidence type="ECO:0000256" key="15">
    <source>
        <dbReference type="SAM" id="SignalP"/>
    </source>
</evidence>
<feature type="domain" description="Albumin" evidence="16">
    <location>
        <begin position="211"/>
        <end position="396"/>
    </location>
</feature>
<evidence type="ECO:0000256" key="6">
    <source>
        <dbReference type="ARBA" id="ARBA00022729"/>
    </source>
</evidence>
<dbReference type="InterPro" id="IPR015247">
    <property type="entry name" value="VitD-bind_III"/>
</dbReference>
<dbReference type="Proteomes" id="UP001230051">
    <property type="component" value="Unassembled WGS sequence"/>
</dbReference>
<evidence type="ECO:0000256" key="3">
    <source>
        <dbReference type="ARBA" id="ARBA00020134"/>
    </source>
</evidence>
<dbReference type="Pfam" id="PF00273">
    <property type="entry name" value="Serum_albumin"/>
    <property type="match status" value="2"/>
</dbReference>
<dbReference type="PROSITE" id="PS51438">
    <property type="entry name" value="ALBUMIN_2"/>
    <property type="match status" value="2"/>
</dbReference>
<evidence type="ECO:0000256" key="13">
    <source>
        <dbReference type="ARBA" id="ARBA00032443"/>
    </source>
</evidence>
<gene>
    <name evidence="18" type="primary">GC</name>
    <name evidence="18" type="ORF">AOXY_G1332</name>
    <name evidence="17" type="ORF">AOXY_G1799</name>
</gene>
<evidence type="ECO:0000256" key="9">
    <source>
        <dbReference type="ARBA" id="ARBA00023157"/>
    </source>
</evidence>
<dbReference type="PANTHER" id="PTHR11385">
    <property type="entry name" value="SERUM ALBUMIN-RELATED"/>
    <property type="match status" value="1"/>
</dbReference>
<keyword evidence="9" id="KW-1015">Disulfide bond</keyword>
<feature type="chain" id="PRO_5042442222" description="Vitamin D-binding protein" evidence="15">
    <location>
        <begin position="19"/>
        <end position="483"/>
    </location>
</feature>
<dbReference type="Pfam" id="PF09164">
    <property type="entry name" value="VitD-bind_III"/>
    <property type="match status" value="1"/>
</dbReference>
<dbReference type="AlphaFoldDB" id="A0AAD8GLU4"/>
<dbReference type="PROSITE" id="PS00212">
    <property type="entry name" value="ALBUMIN_1"/>
    <property type="match status" value="1"/>
</dbReference>
<keyword evidence="4" id="KW-0813">Transport</keyword>
<sequence>MKIVQIILFTAAVTFVHSRSRGKDYEKEKICQQYSMFGREKFKASGIVIYSQKFSTSTFEQVNAVLDAMVNLADKCCAEGADPNCYDDGATAMSEVSCMEDSPFPKHPGITKCCEEQSLERKLCLANLRVLSEEFPSLEEPTDDEVCKQFTADPKGYMERYLYELARRHGSVPAGLVLNATDNYSRMVASCCSSSRSKACFLKERLQQKDSKLFLRLASHLCHNQVHFKSLSTGLAVRFGQMIPSASFEEVLPVADYLQQGLAKCCFNPNPECLIKEFIGLKTVLCTNSTLPAKYDKLEKCCTKPCLDVLPCVDSLDTQPPTQLSEVQEPDNEDLCKDASSVTIKKYFFEIGKRHHYLPMPILATIFGGFNKMVNSCCTAEDSNTCLNAKKPLMKKEIGTFISKADVICENYRKLDFTVYKERTLTHFQEKLPGATKDEINKKVEQQAEFASTCCFPKGPPLLCQKLVNTIGHTCEGDTCLLI</sequence>
<evidence type="ECO:0000313" key="18">
    <source>
        <dbReference type="EMBL" id="KAK1176451.1"/>
    </source>
</evidence>
<evidence type="ECO:0000256" key="5">
    <source>
        <dbReference type="ARBA" id="ARBA00022525"/>
    </source>
</evidence>
<dbReference type="InterPro" id="IPR014760">
    <property type="entry name" value="Serum_albumin_N"/>
</dbReference>
<organism evidence="18 19">
    <name type="scientific">Acipenser oxyrinchus oxyrinchus</name>
    <dbReference type="NCBI Taxonomy" id="40147"/>
    <lineage>
        <taxon>Eukaryota</taxon>
        <taxon>Metazoa</taxon>
        <taxon>Chordata</taxon>
        <taxon>Craniata</taxon>
        <taxon>Vertebrata</taxon>
        <taxon>Euteleostomi</taxon>
        <taxon>Actinopterygii</taxon>
        <taxon>Chondrostei</taxon>
        <taxon>Acipenseriformes</taxon>
        <taxon>Acipenseridae</taxon>
        <taxon>Acipenser</taxon>
    </lineage>
</organism>
<comment type="subcellular location">
    <subcellularLocation>
        <location evidence="2">Secreted</location>
    </subcellularLocation>
</comment>
<evidence type="ECO:0000256" key="14">
    <source>
        <dbReference type="ARBA" id="ARBA00046813"/>
    </source>
</evidence>
<dbReference type="GO" id="GO:0090482">
    <property type="term" value="F:vitamin transmembrane transporter activity"/>
    <property type="evidence" value="ECO:0007669"/>
    <property type="project" value="InterPro"/>
</dbReference>
<dbReference type="InterPro" id="IPR020857">
    <property type="entry name" value="Serum_albumin_CS"/>
</dbReference>
<dbReference type="SUPFAM" id="SSF48552">
    <property type="entry name" value="Serum albumin-like"/>
    <property type="match status" value="3"/>
</dbReference>
<dbReference type="GO" id="GO:0005499">
    <property type="term" value="F:vitamin D binding"/>
    <property type="evidence" value="ECO:0007669"/>
    <property type="project" value="UniProtKB-KW"/>
</dbReference>
<dbReference type="Gene3D" id="1.10.246.10">
    <property type="match status" value="5"/>
</dbReference>
<dbReference type="InterPro" id="IPR020858">
    <property type="entry name" value="Serum_albumin-like"/>
</dbReference>
<name>A0AAD8GLU4_ACIOX</name>
<keyword evidence="7" id="KW-0677">Repeat</keyword>
<comment type="subunit">
    <text evidence="14">Associates with membrane-bound immunoglobulin on the surface of B-lymphocytes and with IgG Fc receptor on the membranes of T-lymphocytes. Interacts with LRP2; the interaction is required for renal uptake of GC in complex with 25-hydroxyvitamin D3.</text>
</comment>
<dbReference type="GO" id="GO:0072562">
    <property type="term" value="C:blood microparticle"/>
    <property type="evidence" value="ECO:0007669"/>
    <property type="project" value="TreeGrafter"/>
</dbReference>
<reference evidence="18" key="1">
    <citation type="submission" date="2022-02" db="EMBL/GenBank/DDBJ databases">
        <title>Atlantic sturgeon de novo genome assembly.</title>
        <authorList>
            <person name="Stock M."/>
            <person name="Klopp C."/>
            <person name="Guiguen Y."/>
            <person name="Cabau C."/>
            <person name="Parinello H."/>
            <person name="Santidrian Yebra-Pimentel E."/>
            <person name="Kuhl H."/>
            <person name="Dirks R.P."/>
            <person name="Guessner J."/>
            <person name="Wuertz S."/>
            <person name="Du K."/>
            <person name="Schartl M."/>
        </authorList>
    </citation>
    <scope>NUCLEOTIDE SEQUENCE</scope>
    <source>
        <strain evidence="18">STURGEONOMICS-FGT-2020</strain>
        <tissue evidence="18">Whole blood</tissue>
    </source>
</reference>
<dbReference type="GO" id="GO:0003779">
    <property type="term" value="F:actin binding"/>
    <property type="evidence" value="ECO:0007669"/>
    <property type="project" value="UniProtKB-KW"/>
</dbReference>
<dbReference type="PRINTS" id="PR00802">
    <property type="entry name" value="SERUMALBUMIN"/>
</dbReference>
<evidence type="ECO:0000256" key="1">
    <source>
        <dbReference type="ARBA" id="ARBA00002354"/>
    </source>
</evidence>
<comment type="caution">
    <text evidence="18">The sequence shown here is derived from an EMBL/GenBank/DDBJ whole genome shotgun (WGS) entry which is preliminary data.</text>
</comment>
<dbReference type="PRINTS" id="PR00804">
    <property type="entry name" value="VITAMNDBNDNG"/>
</dbReference>
<evidence type="ECO:0000256" key="2">
    <source>
        <dbReference type="ARBA" id="ARBA00004613"/>
    </source>
</evidence>
<dbReference type="EMBL" id="JAGXEW010000002">
    <property type="protein sequence ID" value="KAK1174318.1"/>
    <property type="molecule type" value="Genomic_DNA"/>
</dbReference>
<dbReference type="InterPro" id="IPR000264">
    <property type="entry name" value="ALB/AFP/VDB"/>
</dbReference>
<evidence type="ECO:0000256" key="4">
    <source>
        <dbReference type="ARBA" id="ARBA00022448"/>
    </source>
</evidence>
<keyword evidence="5" id="KW-0964">Secreted</keyword>
<keyword evidence="19" id="KW-1185">Reference proteome</keyword>
<dbReference type="PANTHER" id="PTHR11385:SF11">
    <property type="entry name" value="VITAMIN D-BINDING PROTEIN"/>
    <property type="match status" value="1"/>
</dbReference>
<evidence type="ECO:0000259" key="16">
    <source>
        <dbReference type="PROSITE" id="PS51438"/>
    </source>
</evidence>
<evidence type="ECO:0000313" key="17">
    <source>
        <dbReference type="EMBL" id="KAK1174318.1"/>
    </source>
</evidence>
<feature type="signal peptide" evidence="15">
    <location>
        <begin position="1"/>
        <end position="18"/>
    </location>
</feature>
<dbReference type="EMBL" id="JAGXEW010000001">
    <property type="protein sequence ID" value="KAK1176451.1"/>
    <property type="molecule type" value="Genomic_DNA"/>
</dbReference>
<dbReference type="SMART" id="SM00103">
    <property type="entry name" value="ALBUMIN"/>
    <property type="match status" value="2"/>
</dbReference>